<comment type="caution">
    <text evidence="2">The sequence shown here is derived from an EMBL/GenBank/DDBJ whole genome shotgun (WGS) entry which is preliminary data.</text>
</comment>
<evidence type="ECO:0000313" key="2">
    <source>
        <dbReference type="EMBL" id="KKM66909.1"/>
    </source>
</evidence>
<dbReference type="AlphaFoldDB" id="A0A0F9JAU6"/>
<reference evidence="2" key="1">
    <citation type="journal article" date="2015" name="Nature">
        <title>Complex archaea that bridge the gap between prokaryotes and eukaryotes.</title>
        <authorList>
            <person name="Spang A."/>
            <person name="Saw J.H."/>
            <person name="Jorgensen S.L."/>
            <person name="Zaremba-Niedzwiedzka K."/>
            <person name="Martijn J."/>
            <person name="Lind A.E."/>
            <person name="van Eijk R."/>
            <person name="Schleper C."/>
            <person name="Guy L."/>
            <person name="Ettema T.J."/>
        </authorList>
    </citation>
    <scope>NUCLEOTIDE SEQUENCE</scope>
</reference>
<name>A0A0F9JAU6_9ZZZZ</name>
<proteinExistence type="predicted"/>
<accession>A0A0F9JAU6</accession>
<evidence type="ECO:0000256" key="1">
    <source>
        <dbReference type="SAM" id="MobiDB-lite"/>
    </source>
</evidence>
<sequence length="260" mass="27703">EAMTNATDDAARGEAIPAGVSDALCACGDTERVHAVSPGRKCLALRECLCSAFRPPELYVEPEAPTQGGSLASGPPNGLAPRSDGRDPRTMQLVAGLVGAKDGASRAVIGDLLIAYLDALQPAWLDLKDEADEGQLHKDAGLHHSARKCVCGKWHLHLDAQQPAVDVDALAGDILFALFRQGYMPEIKDFTTREAAKHFIAKEFRAYLAPAPGVVEALAELLPRVQRAQHVLQDGSRGGRWGMLDTTQAQAALRQAQGAE</sequence>
<gene>
    <name evidence="2" type="ORF">LCGC14_1476550</name>
</gene>
<organism evidence="2">
    <name type="scientific">marine sediment metagenome</name>
    <dbReference type="NCBI Taxonomy" id="412755"/>
    <lineage>
        <taxon>unclassified sequences</taxon>
        <taxon>metagenomes</taxon>
        <taxon>ecological metagenomes</taxon>
    </lineage>
</organism>
<protein>
    <submittedName>
        <fullName evidence="2">Uncharacterized protein</fullName>
    </submittedName>
</protein>
<feature type="region of interest" description="Disordered" evidence="1">
    <location>
        <begin position="61"/>
        <end position="87"/>
    </location>
</feature>
<feature type="non-terminal residue" evidence="2">
    <location>
        <position position="1"/>
    </location>
</feature>
<dbReference type="EMBL" id="LAZR01010446">
    <property type="protein sequence ID" value="KKM66909.1"/>
    <property type="molecule type" value="Genomic_DNA"/>
</dbReference>